<evidence type="ECO:0000313" key="2">
    <source>
        <dbReference type="EMBL" id="SCG54094.1"/>
    </source>
</evidence>
<organism evidence="2 3">
    <name type="scientific">Micromonospora halophytica</name>
    <dbReference type="NCBI Taxonomy" id="47864"/>
    <lineage>
        <taxon>Bacteria</taxon>
        <taxon>Bacillati</taxon>
        <taxon>Actinomycetota</taxon>
        <taxon>Actinomycetes</taxon>
        <taxon>Micromonosporales</taxon>
        <taxon>Micromonosporaceae</taxon>
        <taxon>Micromonospora</taxon>
    </lineage>
</organism>
<dbReference type="OrthoDB" id="3392520at2"/>
<feature type="transmembrane region" description="Helical" evidence="1">
    <location>
        <begin position="43"/>
        <end position="63"/>
    </location>
</feature>
<sequence>MSRSEGVQLAAGAVVVFGLHTVWGLTAANAMWTGRDSPGEWTFHHAAAGWLLLPVTATLTWLLTRRERTRCLGRGGVIGLLVATIAAALALFTGYAPPWVSAGWTGQGWS</sequence>
<protein>
    <submittedName>
        <fullName evidence="2">Uncharacterized protein</fullName>
    </submittedName>
</protein>
<dbReference type="Proteomes" id="UP000199408">
    <property type="component" value="Unassembled WGS sequence"/>
</dbReference>
<keyword evidence="1" id="KW-0812">Transmembrane</keyword>
<evidence type="ECO:0000313" key="3">
    <source>
        <dbReference type="Proteomes" id="UP000199408"/>
    </source>
</evidence>
<dbReference type="AlphaFoldDB" id="A0A1C5I6Z0"/>
<accession>A0A1C5I6Z0</accession>
<reference evidence="3" key="1">
    <citation type="submission" date="2016-06" db="EMBL/GenBank/DDBJ databases">
        <authorList>
            <person name="Varghese N."/>
        </authorList>
    </citation>
    <scope>NUCLEOTIDE SEQUENCE [LARGE SCALE GENOMIC DNA]</scope>
    <source>
        <strain evidence="3">DSM 43171</strain>
    </source>
</reference>
<proteinExistence type="predicted"/>
<dbReference type="EMBL" id="FMDN01000008">
    <property type="protein sequence ID" value="SCG54094.1"/>
    <property type="molecule type" value="Genomic_DNA"/>
</dbReference>
<dbReference type="RefSeq" id="WP_139131493.1">
    <property type="nucleotide sequence ID" value="NZ_FMDN01000008.1"/>
</dbReference>
<feature type="transmembrane region" description="Helical" evidence="1">
    <location>
        <begin position="75"/>
        <end position="96"/>
    </location>
</feature>
<evidence type="ECO:0000256" key="1">
    <source>
        <dbReference type="SAM" id="Phobius"/>
    </source>
</evidence>
<keyword evidence="1" id="KW-1133">Transmembrane helix</keyword>
<gene>
    <name evidence="2" type="ORF">GA0070560_108146</name>
</gene>
<name>A0A1C5I6Z0_9ACTN</name>
<keyword evidence="1" id="KW-0472">Membrane</keyword>
<keyword evidence="3" id="KW-1185">Reference proteome</keyword>